<dbReference type="InterPro" id="IPR036388">
    <property type="entry name" value="WH-like_DNA-bd_sf"/>
</dbReference>
<evidence type="ECO:0000256" key="2">
    <source>
        <dbReference type="ARBA" id="ARBA00023015"/>
    </source>
</evidence>
<dbReference type="PANTHER" id="PTHR30537">
    <property type="entry name" value="HTH-TYPE TRANSCRIPTIONAL REGULATOR"/>
    <property type="match status" value="1"/>
</dbReference>
<evidence type="ECO:0000256" key="4">
    <source>
        <dbReference type="ARBA" id="ARBA00023163"/>
    </source>
</evidence>
<dbReference type="Gene3D" id="3.40.190.290">
    <property type="match status" value="1"/>
</dbReference>
<dbReference type="InterPro" id="IPR005119">
    <property type="entry name" value="LysR_subst-bd"/>
</dbReference>
<name>A0ABS9NN93_9NEIS</name>
<organism evidence="7 8">
    <name type="scientific">Kingella pumchi</name>
    <dbReference type="NCBI Taxonomy" id="2779506"/>
    <lineage>
        <taxon>Bacteria</taxon>
        <taxon>Pseudomonadati</taxon>
        <taxon>Pseudomonadota</taxon>
        <taxon>Betaproteobacteria</taxon>
        <taxon>Neisseriales</taxon>
        <taxon>Neisseriaceae</taxon>
        <taxon>Kingella</taxon>
    </lineage>
</organism>
<evidence type="ECO:0000259" key="6">
    <source>
        <dbReference type="PROSITE" id="PS50931"/>
    </source>
</evidence>
<keyword evidence="3" id="KW-0238">DNA-binding</keyword>
<comment type="caution">
    <text evidence="7">The sequence shown here is derived from an EMBL/GenBank/DDBJ whole genome shotgun (WGS) entry which is preliminary data.</text>
</comment>
<dbReference type="Gene3D" id="1.10.10.10">
    <property type="entry name" value="Winged helix-like DNA-binding domain superfamily/Winged helix DNA-binding domain"/>
    <property type="match status" value="1"/>
</dbReference>
<keyword evidence="2" id="KW-0805">Transcription regulation</keyword>
<dbReference type="Proteomes" id="UP001298424">
    <property type="component" value="Unassembled WGS sequence"/>
</dbReference>
<evidence type="ECO:0000256" key="3">
    <source>
        <dbReference type="ARBA" id="ARBA00023125"/>
    </source>
</evidence>
<feature type="domain" description="HTH lysR-type" evidence="6">
    <location>
        <begin position="1"/>
        <end position="59"/>
    </location>
</feature>
<dbReference type="Pfam" id="PF03466">
    <property type="entry name" value="LysR_substrate"/>
    <property type="match status" value="1"/>
</dbReference>
<dbReference type="InterPro" id="IPR000847">
    <property type="entry name" value="LysR_HTH_N"/>
</dbReference>
<proteinExistence type="inferred from homology"/>
<gene>
    <name evidence="7" type="ORF">MB824_06970</name>
</gene>
<protein>
    <submittedName>
        <fullName evidence="7">LysR family transcriptional regulator</fullName>
    </submittedName>
</protein>
<dbReference type="InterPro" id="IPR036390">
    <property type="entry name" value="WH_DNA-bd_sf"/>
</dbReference>
<dbReference type="Pfam" id="PF00126">
    <property type="entry name" value="HTH_1"/>
    <property type="match status" value="1"/>
</dbReference>
<feature type="region of interest" description="Disordered" evidence="5">
    <location>
        <begin position="298"/>
        <end position="330"/>
    </location>
</feature>
<keyword evidence="4" id="KW-0804">Transcription</keyword>
<feature type="compositionally biased region" description="Basic and acidic residues" evidence="5">
    <location>
        <begin position="321"/>
        <end position="330"/>
    </location>
</feature>
<evidence type="ECO:0000256" key="1">
    <source>
        <dbReference type="ARBA" id="ARBA00009437"/>
    </source>
</evidence>
<dbReference type="CDD" id="cd08422">
    <property type="entry name" value="PBP2_CrgA_like"/>
    <property type="match status" value="1"/>
</dbReference>
<sequence>MHDFRAMAIFAEVIKHQSMQQAAKALGLTVSTVSLAVSKIEQQHGIKLLNRTTRSLSPTNAGEAFYQACLQMLHGAERAHRILEQQKTEIEGTLRIASFTSVSALPIADSLKNLLAQHPALTVEWHVDDNFSNLYRQQIDIAIRGGAHALNDPQLIARKLLETESVLCASPDYLAAAPAIRTPQDLPAQQWIDAAPAEYVFTHAAQGSVRIAPKARMLCNNGLLSKELLLKGFGIAVRARAEFDGEFAQGRLIEILPQWTLPKIPIYLVTLNREQPARVRAAVEALGAALYEYRLQGGSERGRPSESLQNRVFRRPQIGLKSERPSESEV</sequence>
<accession>A0ABS9NN93</accession>
<comment type="similarity">
    <text evidence="1">Belongs to the LysR transcriptional regulatory family.</text>
</comment>
<evidence type="ECO:0000313" key="8">
    <source>
        <dbReference type="Proteomes" id="UP001298424"/>
    </source>
</evidence>
<dbReference type="SUPFAM" id="SSF53850">
    <property type="entry name" value="Periplasmic binding protein-like II"/>
    <property type="match status" value="1"/>
</dbReference>
<dbReference type="RefSeq" id="WP_238747528.1">
    <property type="nucleotide sequence ID" value="NZ_JAKOOW010000025.1"/>
</dbReference>
<dbReference type="PROSITE" id="PS50931">
    <property type="entry name" value="HTH_LYSR"/>
    <property type="match status" value="1"/>
</dbReference>
<dbReference type="EMBL" id="JAKOOW010000025">
    <property type="protein sequence ID" value="MCG6504233.1"/>
    <property type="molecule type" value="Genomic_DNA"/>
</dbReference>
<keyword evidence="8" id="KW-1185">Reference proteome</keyword>
<evidence type="ECO:0000313" key="7">
    <source>
        <dbReference type="EMBL" id="MCG6504233.1"/>
    </source>
</evidence>
<reference evidence="7 8" key="1">
    <citation type="submission" date="2022-02" db="EMBL/GenBank/DDBJ databases">
        <title>Genome sequence data of Kingella unionensis sp. nov. strain CICC 24913 (CCUG 75125).</title>
        <authorList>
            <person name="Xiao M."/>
        </authorList>
    </citation>
    <scope>NUCLEOTIDE SEQUENCE [LARGE SCALE GENOMIC DNA]</scope>
    <source>
        <strain evidence="7 8">CICC 24913</strain>
    </source>
</reference>
<dbReference type="PANTHER" id="PTHR30537:SF30">
    <property type="entry name" value="TRANSCRIPTIONAL REGULATOR-RELATED"/>
    <property type="match status" value="1"/>
</dbReference>
<dbReference type="SUPFAM" id="SSF46785">
    <property type="entry name" value="Winged helix' DNA-binding domain"/>
    <property type="match status" value="1"/>
</dbReference>
<dbReference type="InterPro" id="IPR058163">
    <property type="entry name" value="LysR-type_TF_proteobact-type"/>
</dbReference>
<evidence type="ECO:0000256" key="5">
    <source>
        <dbReference type="SAM" id="MobiDB-lite"/>
    </source>
</evidence>